<evidence type="ECO:0000313" key="1">
    <source>
        <dbReference type="EMBL" id="GBE89139.1"/>
    </source>
</evidence>
<name>A0A401H428_9APHY</name>
<organism evidence="1 2">
    <name type="scientific">Sparassis crispa</name>
    <dbReference type="NCBI Taxonomy" id="139825"/>
    <lineage>
        <taxon>Eukaryota</taxon>
        <taxon>Fungi</taxon>
        <taxon>Dikarya</taxon>
        <taxon>Basidiomycota</taxon>
        <taxon>Agaricomycotina</taxon>
        <taxon>Agaricomycetes</taxon>
        <taxon>Polyporales</taxon>
        <taxon>Sparassidaceae</taxon>
        <taxon>Sparassis</taxon>
    </lineage>
</organism>
<dbReference type="AlphaFoldDB" id="A0A401H428"/>
<dbReference type="RefSeq" id="XP_027620052.1">
    <property type="nucleotide sequence ID" value="XM_027764251.1"/>
</dbReference>
<protein>
    <submittedName>
        <fullName evidence="1">Uncharacterized protein</fullName>
    </submittedName>
</protein>
<sequence length="118" mass="13940">MSEIPVQPVARSRKRRYPRGYAYPIPYSVYAPLAKELGIPNVNTKNVNAYWQFRYRLMEDCNVPNKCFQGVYVDGMSSMAVVFADTYSRERMKADEELVQRVKKFLKTEENPRWYVLD</sequence>
<dbReference type="InParanoid" id="A0A401H428"/>
<dbReference type="EMBL" id="BFAD01000015">
    <property type="protein sequence ID" value="GBE89139.1"/>
    <property type="molecule type" value="Genomic_DNA"/>
</dbReference>
<gene>
    <name evidence="1" type="ORF">SCP_1501450</name>
</gene>
<reference evidence="1 2" key="1">
    <citation type="journal article" date="2018" name="Sci. Rep.">
        <title>Genome sequence of the cauliflower mushroom Sparassis crispa (Hanabiratake) and its association with beneficial usage.</title>
        <authorList>
            <person name="Kiyama R."/>
            <person name="Furutani Y."/>
            <person name="Kawaguchi K."/>
            <person name="Nakanishi T."/>
        </authorList>
    </citation>
    <scope>NUCLEOTIDE SEQUENCE [LARGE SCALE GENOMIC DNA]</scope>
</reference>
<dbReference type="GeneID" id="38786056"/>
<accession>A0A401H428</accession>
<proteinExistence type="predicted"/>
<dbReference type="Proteomes" id="UP000287166">
    <property type="component" value="Unassembled WGS sequence"/>
</dbReference>
<keyword evidence="2" id="KW-1185">Reference proteome</keyword>
<comment type="caution">
    <text evidence="1">The sequence shown here is derived from an EMBL/GenBank/DDBJ whole genome shotgun (WGS) entry which is preliminary data.</text>
</comment>
<evidence type="ECO:0000313" key="2">
    <source>
        <dbReference type="Proteomes" id="UP000287166"/>
    </source>
</evidence>